<dbReference type="PANTHER" id="PTHR45726">
    <property type="entry name" value="LEUKOTRIENE A-4 HYDROLASE"/>
    <property type="match status" value="1"/>
</dbReference>
<dbReference type="PROSITE" id="PS51257">
    <property type="entry name" value="PROKAR_LIPOPROTEIN"/>
    <property type="match status" value="1"/>
</dbReference>
<comment type="cofactor">
    <cofactor evidence="2">
        <name>Zn(2+)</name>
        <dbReference type="ChEBI" id="CHEBI:29105"/>
    </cofactor>
    <text evidence="2">Binds 1 zinc ion per subunit.</text>
</comment>
<dbReference type="SUPFAM" id="SSF55486">
    <property type="entry name" value="Metalloproteases ('zincins'), catalytic domain"/>
    <property type="match status" value="1"/>
</dbReference>
<dbReference type="OrthoDB" id="9814383at2"/>
<accession>A0A559KFC9</accession>
<evidence type="ECO:0000256" key="2">
    <source>
        <dbReference type="PIRSR" id="PIRSR634015-3"/>
    </source>
</evidence>
<keyword evidence="6" id="KW-1185">Reference proteome</keyword>
<dbReference type="Gene3D" id="1.10.390.10">
    <property type="entry name" value="Neutral Protease Domain 2"/>
    <property type="match status" value="1"/>
</dbReference>
<organism evidence="5 6">
    <name type="scientific">Paenibacillus cremeus</name>
    <dbReference type="NCBI Taxonomy" id="2163881"/>
    <lineage>
        <taxon>Bacteria</taxon>
        <taxon>Bacillati</taxon>
        <taxon>Bacillota</taxon>
        <taxon>Bacilli</taxon>
        <taxon>Bacillales</taxon>
        <taxon>Paenibacillaceae</taxon>
        <taxon>Paenibacillus</taxon>
    </lineage>
</organism>
<evidence type="ECO:0000259" key="4">
    <source>
        <dbReference type="Pfam" id="PF01433"/>
    </source>
</evidence>
<evidence type="ECO:0000256" key="1">
    <source>
        <dbReference type="PIRSR" id="PIRSR634015-1"/>
    </source>
</evidence>
<feature type="binding site" evidence="2">
    <location>
        <position position="507"/>
    </location>
    <ligand>
        <name>Zn(2+)</name>
        <dbReference type="ChEBI" id="CHEBI:29105"/>
        <note>catalytic</note>
    </ligand>
</feature>
<dbReference type="InterPro" id="IPR027268">
    <property type="entry name" value="Peptidase_M4/M1_CTD_sf"/>
</dbReference>
<dbReference type="CDD" id="cd09604">
    <property type="entry name" value="M1_APN_like"/>
    <property type="match status" value="1"/>
</dbReference>
<protein>
    <submittedName>
        <fullName evidence="5">M1 family metallopeptidase</fullName>
    </submittedName>
</protein>
<keyword evidence="3" id="KW-0812">Transmembrane</keyword>
<dbReference type="InterPro" id="IPR034015">
    <property type="entry name" value="M1_LTA4H"/>
</dbReference>
<feature type="binding site" evidence="2">
    <location>
        <position position="488"/>
    </location>
    <ligand>
        <name>Zn(2+)</name>
        <dbReference type="ChEBI" id="CHEBI:29105"/>
        <note>catalytic</note>
    </ligand>
</feature>
<evidence type="ECO:0000256" key="3">
    <source>
        <dbReference type="SAM" id="Phobius"/>
    </source>
</evidence>
<proteinExistence type="predicted"/>
<dbReference type="PANTHER" id="PTHR45726:SF3">
    <property type="entry name" value="LEUKOTRIENE A-4 HYDROLASE"/>
    <property type="match status" value="1"/>
</dbReference>
<dbReference type="EMBL" id="VNJI01000006">
    <property type="protein sequence ID" value="TVY10830.1"/>
    <property type="molecule type" value="Genomic_DNA"/>
</dbReference>
<dbReference type="RefSeq" id="WP_144844890.1">
    <property type="nucleotide sequence ID" value="NZ_VNJI01000006.1"/>
</dbReference>
<dbReference type="GO" id="GO:0008270">
    <property type="term" value="F:zinc ion binding"/>
    <property type="evidence" value="ECO:0007669"/>
    <property type="project" value="InterPro"/>
</dbReference>
<dbReference type="InterPro" id="IPR014782">
    <property type="entry name" value="Peptidase_M1_dom"/>
</dbReference>
<feature type="active site" description="Proton donor" evidence="1">
    <location>
        <position position="559"/>
    </location>
</feature>
<feature type="binding site" evidence="2">
    <location>
        <position position="484"/>
    </location>
    <ligand>
        <name>Zn(2+)</name>
        <dbReference type="ChEBI" id="CHEBI:29105"/>
        <note>catalytic</note>
    </ligand>
</feature>
<name>A0A559KFC9_9BACL</name>
<keyword evidence="3" id="KW-0472">Membrane</keyword>
<dbReference type="Pfam" id="PF01433">
    <property type="entry name" value="Peptidase_M1"/>
    <property type="match status" value="1"/>
</dbReference>
<feature type="active site" description="Proton acceptor" evidence="1">
    <location>
        <position position="485"/>
    </location>
</feature>
<reference evidence="5 6" key="1">
    <citation type="submission" date="2019-07" db="EMBL/GenBank/DDBJ databases">
        <authorList>
            <person name="Kim J."/>
        </authorList>
    </citation>
    <scope>NUCLEOTIDE SEQUENCE [LARGE SCALE GENOMIC DNA]</scope>
    <source>
        <strain evidence="5 6">JC52</strain>
    </source>
</reference>
<keyword evidence="2" id="KW-0479">Metal-binding</keyword>
<dbReference type="GO" id="GO:0008237">
    <property type="term" value="F:metallopeptidase activity"/>
    <property type="evidence" value="ECO:0007669"/>
    <property type="project" value="InterPro"/>
</dbReference>
<sequence>MKKRLTNRTAQWAQWGTVMMLACGITMLTGTLLPAGLPPVQPVIPTGSWMLPADSAAAYPSVMSADQPVHPLELKPVQSATGRAVIEAPGWPPSKGQADGSSTGIFLPAGEAKTASAALRLTEPMAPPPAPPSLPVKPVEKPAPKPLSDRILEYHMNVVLDATGKLIQGTSSVSWRNPGSVPVKELYFHLYPNAFESKKTTFMKESGGKLRNDASKDGNHGSMTISSIRTMDGEEMELLDRMEYVQPDDGNKDDKTLVRVPLPRAVLPGEQVTVNTTFSVQLPQIFARMGYAGDFVMAGQWFPKLAAYETKGTRGRTDDGWNLHQYHGNSEFYADFGIFDVKLKVPSAYTVAATGFPTKPVADDGKTRTYTFYADDVHDFAWAASPHFIYYEEPYATKNLPGVRIKLYLDPKHEALKARYMTAAKKALARYSEWYGSYPYSTLSIVVPPEDGNGAGGMEYPTLVTAWGAGEKNPDLELERVVVHEIGHQFFYGMVASNEFEEAWLDEGFTSYAEDKLMENEYGVKPNLLVESSYITSPAALKQNAWSYTGHDQYAENVYTRAKLVLKAMERQVGPDTMGKIMRTYFQRWKFRHPTTADFQKTVEDVTKTSWKDFFDQYVYNGQMVDYEVSGIQVRKITDDNGQTVYENKVQIRKLGGTYASVPIRFHFADGTQIDKTWDGTDSEVIMNVNYTAPLDWVAIDPQHSIVLENKRINGFMKTNVDPQLSARWNMSVVKILETLFGWVAW</sequence>
<comment type="caution">
    <text evidence="5">The sequence shown here is derived from an EMBL/GenBank/DDBJ whole genome shotgun (WGS) entry which is preliminary data.</text>
</comment>
<evidence type="ECO:0000313" key="6">
    <source>
        <dbReference type="Proteomes" id="UP000317036"/>
    </source>
</evidence>
<feature type="domain" description="Peptidase M1 membrane alanine aminopeptidase" evidence="4">
    <location>
        <begin position="422"/>
        <end position="618"/>
    </location>
</feature>
<feature type="transmembrane region" description="Helical" evidence="3">
    <location>
        <begin position="12"/>
        <end position="33"/>
    </location>
</feature>
<keyword evidence="2" id="KW-0862">Zinc</keyword>
<keyword evidence="3" id="KW-1133">Transmembrane helix</keyword>
<dbReference type="AlphaFoldDB" id="A0A559KFC9"/>
<gene>
    <name evidence="5" type="ORF">FPZ49_06970</name>
</gene>
<evidence type="ECO:0000313" key="5">
    <source>
        <dbReference type="EMBL" id="TVY10830.1"/>
    </source>
</evidence>
<dbReference type="Proteomes" id="UP000317036">
    <property type="component" value="Unassembled WGS sequence"/>
</dbReference>